<evidence type="ECO:0000256" key="1">
    <source>
        <dbReference type="SAM" id="Phobius"/>
    </source>
</evidence>
<organism evidence="2 3">
    <name type="scientific">Arabis nemorensis</name>
    <dbReference type="NCBI Taxonomy" id="586526"/>
    <lineage>
        <taxon>Eukaryota</taxon>
        <taxon>Viridiplantae</taxon>
        <taxon>Streptophyta</taxon>
        <taxon>Embryophyta</taxon>
        <taxon>Tracheophyta</taxon>
        <taxon>Spermatophyta</taxon>
        <taxon>Magnoliopsida</taxon>
        <taxon>eudicotyledons</taxon>
        <taxon>Gunneridae</taxon>
        <taxon>Pentapetalae</taxon>
        <taxon>rosids</taxon>
        <taxon>malvids</taxon>
        <taxon>Brassicales</taxon>
        <taxon>Brassicaceae</taxon>
        <taxon>Arabideae</taxon>
        <taxon>Arabis</taxon>
    </lineage>
</organism>
<accession>A0A565AYS5</accession>
<gene>
    <name evidence="2" type="ORF">ANE_LOCUS4100</name>
</gene>
<comment type="caution">
    <text evidence="2">The sequence shown here is derived from an EMBL/GenBank/DDBJ whole genome shotgun (WGS) entry which is preliminary data.</text>
</comment>
<reference evidence="2" key="1">
    <citation type="submission" date="2019-07" db="EMBL/GenBank/DDBJ databases">
        <authorList>
            <person name="Dittberner H."/>
        </authorList>
    </citation>
    <scope>NUCLEOTIDE SEQUENCE [LARGE SCALE GENOMIC DNA]</scope>
</reference>
<keyword evidence="1" id="KW-0812">Transmembrane</keyword>
<keyword evidence="3" id="KW-1185">Reference proteome</keyword>
<proteinExistence type="predicted"/>
<feature type="transmembrane region" description="Helical" evidence="1">
    <location>
        <begin position="12"/>
        <end position="31"/>
    </location>
</feature>
<evidence type="ECO:0000313" key="3">
    <source>
        <dbReference type="Proteomes" id="UP000489600"/>
    </source>
</evidence>
<sequence>MIWACHIRGCEISGGFFSTFVSVCSVGFLLLESIASEFTLPNQIFAEARMLHVLLSLWGFDPAES</sequence>
<dbReference type="AlphaFoldDB" id="A0A565AYS5"/>
<dbReference type="Proteomes" id="UP000489600">
    <property type="component" value="Unassembled WGS sequence"/>
</dbReference>
<keyword evidence="1" id="KW-0472">Membrane</keyword>
<protein>
    <submittedName>
        <fullName evidence="2">Uncharacterized protein</fullName>
    </submittedName>
</protein>
<keyword evidence="1" id="KW-1133">Transmembrane helix</keyword>
<dbReference type="EMBL" id="CABITT030000002">
    <property type="protein sequence ID" value="VVA93655.1"/>
    <property type="molecule type" value="Genomic_DNA"/>
</dbReference>
<evidence type="ECO:0000313" key="2">
    <source>
        <dbReference type="EMBL" id="VVA93655.1"/>
    </source>
</evidence>
<name>A0A565AYS5_9BRAS</name>